<dbReference type="PANTHER" id="PTHR34070">
    <property type="entry name" value="ARMADILLO-TYPE FOLD"/>
    <property type="match status" value="1"/>
</dbReference>
<dbReference type="PANTHER" id="PTHR34070:SF1">
    <property type="entry name" value="DNA ALKYLATION REPAIR PROTEIN"/>
    <property type="match status" value="1"/>
</dbReference>
<reference evidence="1 2" key="1">
    <citation type="submission" date="2023-01" db="EMBL/GenBank/DDBJ databases">
        <title>Psychrosphaera sp. nov., isolated from marine algae.</title>
        <authorList>
            <person name="Bayburt H."/>
            <person name="Choi B.J."/>
            <person name="Kim J.M."/>
            <person name="Choi D.G."/>
            <person name="Jeon C.O."/>
        </authorList>
    </citation>
    <scope>NUCLEOTIDE SEQUENCE [LARGE SCALE GENOMIC DNA]</scope>
    <source>
        <strain evidence="1 2">G1-22</strain>
    </source>
</reference>
<dbReference type="Proteomes" id="UP001528411">
    <property type="component" value="Unassembled WGS sequence"/>
</dbReference>
<evidence type="ECO:0000313" key="2">
    <source>
        <dbReference type="Proteomes" id="UP001528411"/>
    </source>
</evidence>
<dbReference type="InterPro" id="IPR014825">
    <property type="entry name" value="DNA_alkylation"/>
</dbReference>
<dbReference type="CDD" id="cd06561">
    <property type="entry name" value="AlkD_like"/>
    <property type="match status" value="1"/>
</dbReference>
<accession>A0ABT5FE37</accession>
<name>A0ABT5FE37_9GAMM</name>
<organism evidence="1 2">
    <name type="scientific">Psychrosphaera algicola</name>
    <dbReference type="NCBI Taxonomy" id="3023714"/>
    <lineage>
        <taxon>Bacteria</taxon>
        <taxon>Pseudomonadati</taxon>
        <taxon>Pseudomonadota</taxon>
        <taxon>Gammaproteobacteria</taxon>
        <taxon>Alteromonadales</taxon>
        <taxon>Pseudoalteromonadaceae</taxon>
        <taxon>Psychrosphaera</taxon>
    </lineage>
</organism>
<dbReference type="Gene3D" id="1.25.10.90">
    <property type="match status" value="1"/>
</dbReference>
<proteinExistence type="predicted"/>
<sequence>MVISDTQTLVNRLAELASPEIANTSQRFFKTQKGQYGEGDQFYGIRTATLRAVAKQCKSMTIPKVFELLNHEYHETRMVAVFILVERYQKSKIDTDKQTIADLYIQHSQKVNNWDLVDSSAYKILGPQLHGKDTAVLYELAQSCNLWQRRIAIITTLYFIKQDDYADTLALAEILLHDKEDLMHKAVGWMLREIGNRNKSVEVAFLDKYHKTMPRTMLRYAIEKFTPQERQHYMKK</sequence>
<dbReference type="Pfam" id="PF08713">
    <property type="entry name" value="DNA_alkylation"/>
    <property type="match status" value="1"/>
</dbReference>
<protein>
    <submittedName>
        <fullName evidence="1">DNA alkylation repair protein</fullName>
    </submittedName>
</protein>
<dbReference type="SUPFAM" id="SSF48371">
    <property type="entry name" value="ARM repeat"/>
    <property type="match status" value="1"/>
</dbReference>
<dbReference type="EMBL" id="JAQOMS010000002">
    <property type="protein sequence ID" value="MDC2889784.1"/>
    <property type="molecule type" value="Genomic_DNA"/>
</dbReference>
<evidence type="ECO:0000313" key="1">
    <source>
        <dbReference type="EMBL" id="MDC2889784.1"/>
    </source>
</evidence>
<keyword evidence="2" id="KW-1185">Reference proteome</keyword>
<dbReference type="InterPro" id="IPR016024">
    <property type="entry name" value="ARM-type_fold"/>
</dbReference>
<gene>
    <name evidence="1" type="ORF">PN838_14625</name>
</gene>
<comment type="caution">
    <text evidence="1">The sequence shown here is derived from an EMBL/GenBank/DDBJ whole genome shotgun (WGS) entry which is preliminary data.</text>
</comment>
<dbReference type="RefSeq" id="WP_272181148.1">
    <property type="nucleotide sequence ID" value="NZ_JAQOMS010000002.1"/>
</dbReference>